<proteinExistence type="predicted"/>
<sequence>MDVSRSDTTTGIGLHQRRSSIAHWPTTLVTSFGPIALCNGNLERRFQTRRTTISTTSTTICWRTSTGTSLNGPKEFEDREDNWVWLCSHFQAPSYVNKAKANKSNREKKTLLHNFGSMPFSYRMEGGSKFVSCKYSLVPFIFLLFSDVYVRPGNELAESLHESASQLPPETLLKSVDPPEDVGFQIFTETLDQTFKQRLRTYCSRMGNAWRPEPRASSSSQRKGEVTAVTTLTAEVDGLKTKLASYKGQMSLIVQAFSQSGIHLLHMHPPSTSEPLKP</sequence>
<keyword evidence="2" id="KW-1185">Reference proteome</keyword>
<accession>A0A5N5I0W6</accession>
<gene>
    <name evidence="1" type="ORF">D8674_029014</name>
</gene>
<dbReference type="AlphaFoldDB" id="A0A5N5I0W6"/>
<evidence type="ECO:0000313" key="2">
    <source>
        <dbReference type="Proteomes" id="UP000327157"/>
    </source>
</evidence>
<organism evidence="1 2">
    <name type="scientific">Pyrus ussuriensis x Pyrus communis</name>
    <dbReference type="NCBI Taxonomy" id="2448454"/>
    <lineage>
        <taxon>Eukaryota</taxon>
        <taxon>Viridiplantae</taxon>
        <taxon>Streptophyta</taxon>
        <taxon>Embryophyta</taxon>
        <taxon>Tracheophyta</taxon>
        <taxon>Spermatophyta</taxon>
        <taxon>Magnoliopsida</taxon>
        <taxon>eudicotyledons</taxon>
        <taxon>Gunneridae</taxon>
        <taxon>Pentapetalae</taxon>
        <taxon>rosids</taxon>
        <taxon>fabids</taxon>
        <taxon>Rosales</taxon>
        <taxon>Rosaceae</taxon>
        <taxon>Amygdaloideae</taxon>
        <taxon>Maleae</taxon>
        <taxon>Pyrus</taxon>
    </lineage>
</organism>
<evidence type="ECO:0000313" key="1">
    <source>
        <dbReference type="EMBL" id="KAB2632767.1"/>
    </source>
</evidence>
<protein>
    <submittedName>
        <fullName evidence="1">Uncharacterized protein</fullName>
    </submittedName>
</protein>
<name>A0A5N5I0W6_9ROSA</name>
<reference evidence="2" key="2">
    <citation type="submission" date="2019-10" db="EMBL/GenBank/DDBJ databases">
        <title>A de novo genome assembly of a pear dwarfing rootstock.</title>
        <authorList>
            <person name="Wang F."/>
            <person name="Wang J."/>
            <person name="Li S."/>
            <person name="Zhang Y."/>
            <person name="Fang M."/>
            <person name="Ma L."/>
            <person name="Zhao Y."/>
            <person name="Jiang S."/>
        </authorList>
    </citation>
    <scope>NUCLEOTIDE SEQUENCE [LARGE SCALE GENOMIC DNA]</scope>
</reference>
<comment type="caution">
    <text evidence="1">The sequence shown here is derived from an EMBL/GenBank/DDBJ whole genome shotgun (WGS) entry which is preliminary data.</text>
</comment>
<dbReference type="EMBL" id="SMOL01000120">
    <property type="protein sequence ID" value="KAB2632767.1"/>
    <property type="molecule type" value="Genomic_DNA"/>
</dbReference>
<reference evidence="1 2" key="3">
    <citation type="submission" date="2019-11" db="EMBL/GenBank/DDBJ databases">
        <title>A de novo genome assembly of a pear dwarfing rootstock.</title>
        <authorList>
            <person name="Wang F."/>
            <person name="Wang J."/>
            <person name="Li S."/>
            <person name="Zhang Y."/>
            <person name="Fang M."/>
            <person name="Ma L."/>
            <person name="Zhao Y."/>
            <person name="Jiang S."/>
        </authorList>
    </citation>
    <scope>NUCLEOTIDE SEQUENCE [LARGE SCALE GENOMIC DNA]</scope>
    <source>
        <strain evidence="1">S2</strain>
        <tissue evidence="1">Leaf</tissue>
    </source>
</reference>
<reference evidence="1 2" key="1">
    <citation type="submission" date="2019-09" db="EMBL/GenBank/DDBJ databases">
        <authorList>
            <person name="Ou C."/>
        </authorList>
    </citation>
    <scope>NUCLEOTIDE SEQUENCE [LARGE SCALE GENOMIC DNA]</scope>
    <source>
        <strain evidence="1">S2</strain>
        <tissue evidence="1">Leaf</tissue>
    </source>
</reference>
<dbReference type="OrthoDB" id="1921870at2759"/>
<dbReference type="Proteomes" id="UP000327157">
    <property type="component" value="Chromosome 6"/>
</dbReference>